<dbReference type="STRING" id="39966.A0A369K4N8"/>
<feature type="compositionally biased region" description="Polar residues" evidence="5">
    <location>
        <begin position="1"/>
        <end position="23"/>
    </location>
</feature>
<feature type="region of interest" description="Disordered" evidence="5">
    <location>
        <begin position="1"/>
        <end position="45"/>
    </location>
</feature>
<keyword evidence="4" id="KW-0507">mRNA processing</keyword>
<dbReference type="Proteomes" id="UP000076154">
    <property type="component" value="Unassembled WGS sequence"/>
</dbReference>
<feature type="compositionally biased region" description="Polar residues" evidence="5">
    <location>
        <begin position="545"/>
        <end position="569"/>
    </location>
</feature>
<feature type="region of interest" description="Disordered" evidence="5">
    <location>
        <begin position="367"/>
        <end position="387"/>
    </location>
</feature>
<feature type="region of interest" description="Disordered" evidence="5">
    <location>
        <begin position="715"/>
        <end position="744"/>
    </location>
</feature>
<dbReference type="GO" id="GO:0031087">
    <property type="term" value="P:deadenylation-independent decapping of nuclear-transcribed mRNA"/>
    <property type="evidence" value="ECO:0007669"/>
    <property type="project" value="TreeGrafter"/>
</dbReference>
<dbReference type="InterPro" id="IPR010334">
    <property type="entry name" value="Dcp1"/>
</dbReference>
<evidence type="ECO:0000256" key="3">
    <source>
        <dbReference type="ARBA" id="ARBA00022490"/>
    </source>
</evidence>
<dbReference type="CDD" id="cd09804">
    <property type="entry name" value="Dcp1"/>
    <property type="match status" value="1"/>
</dbReference>
<evidence type="ECO:0000313" key="7">
    <source>
        <dbReference type="Proteomes" id="UP000076154"/>
    </source>
</evidence>
<feature type="region of interest" description="Disordered" evidence="5">
    <location>
        <begin position="328"/>
        <end position="351"/>
    </location>
</feature>
<feature type="compositionally biased region" description="Polar residues" evidence="5">
    <location>
        <begin position="260"/>
        <end position="274"/>
    </location>
</feature>
<feature type="compositionally biased region" description="Acidic residues" evidence="5">
    <location>
        <begin position="596"/>
        <end position="605"/>
    </location>
</feature>
<feature type="compositionally biased region" description="Low complexity" evidence="5">
    <location>
        <begin position="418"/>
        <end position="430"/>
    </location>
</feature>
<feature type="region of interest" description="Disordered" evidence="5">
    <location>
        <begin position="418"/>
        <end position="457"/>
    </location>
</feature>
<protein>
    <recommendedName>
        <fullName evidence="8">mRNA-decapping enzyme 1B</fullName>
    </recommendedName>
</protein>
<feature type="region of interest" description="Disordered" evidence="5">
    <location>
        <begin position="213"/>
        <end position="274"/>
    </location>
</feature>
<dbReference type="Gene3D" id="2.30.29.30">
    <property type="entry name" value="Pleckstrin-homology domain (PH domain)/Phosphotyrosine-binding domain (PTB)"/>
    <property type="match status" value="1"/>
</dbReference>
<dbReference type="GO" id="GO:0000932">
    <property type="term" value="C:P-body"/>
    <property type="evidence" value="ECO:0007669"/>
    <property type="project" value="TreeGrafter"/>
</dbReference>
<feature type="compositionally biased region" description="Low complexity" evidence="5">
    <location>
        <begin position="241"/>
        <end position="253"/>
    </location>
</feature>
<evidence type="ECO:0000256" key="5">
    <source>
        <dbReference type="SAM" id="MobiDB-lite"/>
    </source>
</evidence>
<feature type="compositionally biased region" description="Low complexity" evidence="5">
    <location>
        <begin position="715"/>
        <end position="727"/>
    </location>
</feature>
<evidence type="ECO:0000256" key="1">
    <source>
        <dbReference type="ARBA" id="ARBA00004496"/>
    </source>
</evidence>
<dbReference type="GO" id="GO:0003729">
    <property type="term" value="F:mRNA binding"/>
    <property type="evidence" value="ECO:0007669"/>
    <property type="project" value="TreeGrafter"/>
</dbReference>
<dbReference type="InterPro" id="IPR011993">
    <property type="entry name" value="PH-like_dom_sf"/>
</dbReference>
<comment type="similarity">
    <text evidence="2">Belongs to the DCP1 family.</text>
</comment>
<dbReference type="PANTHER" id="PTHR16290">
    <property type="entry name" value="TRANSCRIPTION FACTOR SMIF DECAPPING ENZYME DCP1"/>
    <property type="match status" value="1"/>
</dbReference>
<gene>
    <name evidence="6" type="ORF">Hypma_003804</name>
</gene>
<dbReference type="GO" id="GO:0008047">
    <property type="term" value="F:enzyme activator activity"/>
    <property type="evidence" value="ECO:0007669"/>
    <property type="project" value="InterPro"/>
</dbReference>
<proteinExistence type="inferred from homology"/>
<feature type="compositionally biased region" description="Basic and acidic residues" evidence="5">
    <location>
        <begin position="662"/>
        <end position="674"/>
    </location>
</feature>
<evidence type="ECO:0000256" key="4">
    <source>
        <dbReference type="ARBA" id="ARBA00022664"/>
    </source>
</evidence>
<name>A0A369K4N8_HYPMA</name>
<dbReference type="AlphaFoldDB" id="A0A369K4N8"/>
<dbReference type="SUPFAM" id="SSF50729">
    <property type="entry name" value="PH domain-like"/>
    <property type="match status" value="1"/>
</dbReference>
<dbReference type="EMBL" id="LUEZ02000015">
    <property type="protein sequence ID" value="RDB27625.1"/>
    <property type="molecule type" value="Genomic_DNA"/>
</dbReference>
<feature type="compositionally biased region" description="Pro residues" evidence="5">
    <location>
        <begin position="30"/>
        <end position="39"/>
    </location>
</feature>
<organism evidence="6 7">
    <name type="scientific">Hypsizygus marmoreus</name>
    <name type="common">White beech mushroom</name>
    <name type="synonym">Agaricus marmoreus</name>
    <dbReference type="NCBI Taxonomy" id="39966"/>
    <lineage>
        <taxon>Eukaryota</taxon>
        <taxon>Fungi</taxon>
        <taxon>Dikarya</taxon>
        <taxon>Basidiomycota</taxon>
        <taxon>Agaricomycotina</taxon>
        <taxon>Agaricomycetes</taxon>
        <taxon>Agaricomycetidae</taxon>
        <taxon>Agaricales</taxon>
        <taxon>Tricholomatineae</taxon>
        <taxon>Lyophyllaceae</taxon>
        <taxon>Hypsizygus</taxon>
    </lineage>
</organism>
<evidence type="ECO:0000256" key="2">
    <source>
        <dbReference type="ARBA" id="ARBA00008778"/>
    </source>
</evidence>
<accession>A0A369K4N8</accession>
<sequence length="824" mass="88666">MGPSPRNSRISPTENDSLEQPQSPVALRPPDQPPKPPPKLGMTPASRYQHNLKVLRRRDPSILSIFDQFSHVCLYHHNGTKWEKQGYEGSMFLYERESYPPYGFYILNRMGMDDHIQRLYPEDTIGAHGSYVIIRSYPEFTDRRLALARTSPSNEIPHKFSDVYAIPNVEKLTAAQKGEAQTIGLWMFATDAREPLIDVFTRLHSYIKKNQPYPQEFRYGPDRPPPSNPPSRAAILAALPTSSQSSQVSSSTSRPDRGQFQANHPSQASSNGGTSELDKLFAKIEPTPILSPAVVASTAQSQPQQPLPYSTSKMTVESLFAALGGSDLMHTADHRPSSTTSLPPASSTSMSTGLSLLDSIFASANPSISRPATTQPTPSTSNESVIYSPAPTTTALALPQVLNQDVISTLLGLPPSRTASAASTTYSTGAQSHPSSREGDNEDESYAGSDGYSESSTVLDPEAEYDEALQSAGASAGRPLLADGAGLVNGHSNGFLGTNGGGEHGGRIHGDVTPRAPLNGFITPPFVAAARLARFPGAASLPPSIEQSYSSSTVTGPPSRTHSQPQQARTLVPFEPDSELWPYPRSGDGAGTTQGEEAEDEEDGEEIIELDFSDTRALSDPSVFQRALRNGHGNGNGRHARGSSTSSGDGFGSGANGNTNGRVRENGKEREKERGNRRKKGKRERAADQVRLRAEIENSWDVPVPVLAGSSSAAAARGFSDSDGIPEPASPSPCPSPVMGETQQHAPDVVQRTPAQNGVRSAKPMKEKTRADVVRESVVEAVVAKKPAVPTMERNDFVREVLTLIHTDKSFVDTLWQEYTSRVG</sequence>
<dbReference type="GO" id="GO:0000290">
    <property type="term" value="P:deadenylation-dependent decapping of nuclear-transcribed mRNA"/>
    <property type="evidence" value="ECO:0007669"/>
    <property type="project" value="InterPro"/>
</dbReference>
<dbReference type="OrthoDB" id="440673at2759"/>
<evidence type="ECO:0000313" key="6">
    <source>
        <dbReference type="EMBL" id="RDB27625.1"/>
    </source>
</evidence>
<comment type="caution">
    <text evidence="6">The sequence shown here is derived from an EMBL/GenBank/DDBJ whole genome shotgun (WGS) entry which is preliminary data.</text>
</comment>
<feature type="compositionally biased region" description="Low complexity" evidence="5">
    <location>
        <begin position="337"/>
        <end position="351"/>
    </location>
</feature>
<dbReference type="GO" id="GO:0006397">
    <property type="term" value="P:mRNA processing"/>
    <property type="evidence" value="ECO:0007669"/>
    <property type="project" value="UniProtKB-KW"/>
</dbReference>
<dbReference type="InParanoid" id="A0A369K4N8"/>
<dbReference type="Pfam" id="PF06058">
    <property type="entry name" value="DCP1"/>
    <property type="match status" value="1"/>
</dbReference>
<keyword evidence="3" id="KW-0963">Cytoplasm</keyword>
<comment type="subcellular location">
    <subcellularLocation>
        <location evidence="1">Cytoplasm</location>
    </subcellularLocation>
</comment>
<feature type="region of interest" description="Disordered" evidence="5">
    <location>
        <begin position="541"/>
        <end position="605"/>
    </location>
</feature>
<feature type="region of interest" description="Disordered" evidence="5">
    <location>
        <begin position="626"/>
        <end position="690"/>
    </location>
</feature>
<evidence type="ECO:0008006" key="8">
    <source>
        <dbReference type="Google" id="ProtNLM"/>
    </source>
</evidence>
<dbReference type="PANTHER" id="PTHR16290:SF0">
    <property type="entry name" value="DECAPPING PROTEIN 1, ISOFORM A"/>
    <property type="match status" value="1"/>
</dbReference>
<keyword evidence="7" id="KW-1185">Reference proteome</keyword>
<reference evidence="6" key="1">
    <citation type="submission" date="2018-04" db="EMBL/GenBank/DDBJ databases">
        <title>Whole genome sequencing of Hypsizygus marmoreus.</title>
        <authorList>
            <person name="Choi I.-G."/>
            <person name="Min B."/>
            <person name="Kim J.-G."/>
            <person name="Kim S."/>
            <person name="Oh Y.-L."/>
            <person name="Kong W.-S."/>
            <person name="Park H."/>
            <person name="Jeong J."/>
            <person name="Song E.-S."/>
        </authorList>
    </citation>
    <scope>NUCLEOTIDE SEQUENCE [LARGE SCALE GENOMIC DNA]</scope>
    <source>
        <strain evidence="6">51987-8</strain>
    </source>
</reference>